<name>A0A7I8I9U0_SPIIN</name>
<dbReference type="EMBL" id="LR743588">
    <property type="protein sequence ID" value="CAA2614498.1"/>
    <property type="molecule type" value="Genomic_DNA"/>
</dbReference>
<comment type="subcellular location">
    <subcellularLocation>
        <location evidence="1">Nucleus</location>
        <location evidence="1">Nucleolus</location>
    </subcellularLocation>
</comment>
<gene>
    <name evidence="6" type="ORF">SI7747_01000878</name>
</gene>
<evidence type="ECO:0000256" key="2">
    <source>
        <dbReference type="ARBA" id="ARBA00008479"/>
    </source>
</evidence>
<proteinExistence type="inferred from homology"/>
<dbReference type="PANTHER" id="PTHR13243">
    <property type="entry name" value="HSPC111 PROTEIN-RELATED"/>
    <property type="match status" value="1"/>
</dbReference>
<keyword evidence="7" id="KW-1185">Reference proteome</keyword>
<reference evidence="6 7" key="1">
    <citation type="submission" date="2019-12" db="EMBL/GenBank/DDBJ databases">
        <authorList>
            <person name="Scholz U."/>
            <person name="Mascher M."/>
            <person name="Fiebig A."/>
        </authorList>
    </citation>
    <scope>NUCLEOTIDE SEQUENCE</scope>
</reference>
<organism evidence="6">
    <name type="scientific">Spirodela intermedia</name>
    <name type="common">Intermediate duckweed</name>
    <dbReference type="NCBI Taxonomy" id="51605"/>
    <lineage>
        <taxon>Eukaryota</taxon>
        <taxon>Viridiplantae</taxon>
        <taxon>Streptophyta</taxon>
        <taxon>Embryophyta</taxon>
        <taxon>Tracheophyta</taxon>
        <taxon>Spermatophyta</taxon>
        <taxon>Magnoliopsida</taxon>
        <taxon>Liliopsida</taxon>
        <taxon>Araceae</taxon>
        <taxon>Lemnoideae</taxon>
        <taxon>Spirodela</taxon>
    </lineage>
</organism>
<evidence type="ECO:0000256" key="3">
    <source>
        <dbReference type="ARBA" id="ARBA00015522"/>
    </source>
</evidence>
<accession>A0A7I8I9U0</accession>
<dbReference type="GO" id="GO:0005730">
    <property type="term" value="C:nucleolus"/>
    <property type="evidence" value="ECO:0007669"/>
    <property type="project" value="UniProtKB-SubCell"/>
</dbReference>
<evidence type="ECO:0000256" key="1">
    <source>
        <dbReference type="ARBA" id="ARBA00004604"/>
    </source>
</evidence>
<feature type="region of interest" description="Disordered" evidence="5">
    <location>
        <begin position="64"/>
        <end position="113"/>
    </location>
</feature>
<dbReference type="Proteomes" id="UP001189122">
    <property type="component" value="Unassembled WGS sequence"/>
</dbReference>
<comment type="similarity">
    <text evidence="2">Belongs to the NOP16 family.</text>
</comment>
<dbReference type="AlphaFoldDB" id="A0A7I8I9U0"/>
<evidence type="ECO:0000313" key="7">
    <source>
        <dbReference type="Proteomes" id="UP001189122"/>
    </source>
</evidence>
<evidence type="ECO:0000256" key="5">
    <source>
        <dbReference type="SAM" id="MobiDB-lite"/>
    </source>
</evidence>
<evidence type="ECO:0000256" key="4">
    <source>
        <dbReference type="ARBA" id="ARBA00023242"/>
    </source>
</evidence>
<dbReference type="EMBL" id="CACRZD030000001">
    <property type="protein sequence ID" value="CAA6654288.1"/>
    <property type="molecule type" value="Genomic_DNA"/>
</dbReference>
<protein>
    <recommendedName>
        <fullName evidence="3">Nucleolar protein 16</fullName>
    </recommendedName>
</protein>
<dbReference type="InterPro" id="IPR019002">
    <property type="entry name" value="Ribosome_biogenesis_Nop16"/>
</dbReference>
<keyword evidence="4" id="KW-0539">Nucleus</keyword>
<sequence length="184" mass="20196">MGRSRRKYKQSRAKVRCALPKKKPGVFKPAFAIPRELLAGAGNGDEEAGKRKWDEKASVVLCPSLQVPSSGAGDGRGPISEFDPIDSGSDLEADDLKSALGKKRRDGKSAPVQPLTTIQRVHIARLIAKHGDDYQAMSLDIELNAMQHTVAELKKLCRRFNVRSGRLARAIEERNPSAALLERE</sequence>
<dbReference type="GO" id="GO:0042273">
    <property type="term" value="P:ribosomal large subunit biogenesis"/>
    <property type="evidence" value="ECO:0007669"/>
    <property type="project" value="TreeGrafter"/>
</dbReference>
<dbReference type="PANTHER" id="PTHR13243:SF1">
    <property type="entry name" value="NUCLEOLAR PROTEIN 16"/>
    <property type="match status" value="1"/>
</dbReference>
<evidence type="ECO:0000313" key="6">
    <source>
        <dbReference type="EMBL" id="CAA2614498.1"/>
    </source>
</evidence>
<dbReference type="Pfam" id="PF09420">
    <property type="entry name" value="Nop16"/>
    <property type="match status" value="1"/>
</dbReference>